<evidence type="ECO:0000256" key="2">
    <source>
        <dbReference type="ARBA" id="ARBA00023180"/>
    </source>
</evidence>
<name>A0ABT3PTK4_9BACT</name>
<evidence type="ECO:0000313" key="5">
    <source>
        <dbReference type="Proteomes" id="UP001207918"/>
    </source>
</evidence>
<protein>
    <submittedName>
        <fullName evidence="4">Sulfotransferase domain-containing protein</fullName>
    </submittedName>
</protein>
<feature type="domain" description="Sulfotransferase" evidence="3">
    <location>
        <begin position="4"/>
        <end position="198"/>
    </location>
</feature>
<dbReference type="InterPro" id="IPR000863">
    <property type="entry name" value="Sulfotransferase_dom"/>
</dbReference>
<keyword evidence="5" id="KW-1185">Reference proteome</keyword>
<dbReference type="PANTHER" id="PTHR10605">
    <property type="entry name" value="HEPARAN SULFATE SULFOTRANSFERASE"/>
    <property type="match status" value="1"/>
</dbReference>
<dbReference type="SUPFAM" id="SSF52540">
    <property type="entry name" value="P-loop containing nucleoside triphosphate hydrolases"/>
    <property type="match status" value="1"/>
</dbReference>
<evidence type="ECO:0000313" key="4">
    <source>
        <dbReference type="EMBL" id="MCW9709180.1"/>
    </source>
</evidence>
<gene>
    <name evidence="4" type="ORF">J6I44_20125</name>
</gene>
<keyword evidence="1" id="KW-0808">Transferase</keyword>
<accession>A0ABT3PTK4</accession>
<evidence type="ECO:0000259" key="3">
    <source>
        <dbReference type="Pfam" id="PF00685"/>
    </source>
</evidence>
<comment type="caution">
    <text evidence="4">The sequence shown here is derived from an EMBL/GenBank/DDBJ whole genome shotgun (WGS) entry which is preliminary data.</text>
</comment>
<dbReference type="InterPro" id="IPR027417">
    <property type="entry name" value="P-loop_NTPase"/>
</dbReference>
<dbReference type="Gene3D" id="3.40.50.300">
    <property type="entry name" value="P-loop containing nucleotide triphosphate hydrolases"/>
    <property type="match status" value="1"/>
</dbReference>
<dbReference type="PANTHER" id="PTHR10605:SF56">
    <property type="entry name" value="BIFUNCTIONAL HEPARAN SULFATE N-DEACETYLASE_N-SULFOTRANSFERASE"/>
    <property type="match status" value="1"/>
</dbReference>
<dbReference type="RefSeq" id="WP_265768053.1">
    <property type="nucleotide sequence ID" value="NZ_JAGGJA010000025.1"/>
</dbReference>
<dbReference type="Proteomes" id="UP001207918">
    <property type="component" value="Unassembled WGS sequence"/>
</dbReference>
<dbReference type="Pfam" id="PF00685">
    <property type="entry name" value="Sulfotransfer_1"/>
    <property type="match status" value="1"/>
</dbReference>
<organism evidence="4 5">
    <name type="scientific">Fodinibius salsisoli</name>
    <dbReference type="NCBI Taxonomy" id="2820877"/>
    <lineage>
        <taxon>Bacteria</taxon>
        <taxon>Pseudomonadati</taxon>
        <taxon>Balneolota</taxon>
        <taxon>Balneolia</taxon>
        <taxon>Balneolales</taxon>
        <taxon>Balneolaceae</taxon>
        <taxon>Fodinibius</taxon>
    </lineage>
</organism>
<dbReference type="EMBL" id="JAGGJA010000025">
    <property type="protein sequence ID" value="MCW9709180.1"/>
    <property type="molecule type" value="Genomic_DNA"/>
</dbReference>
<reference evidence="4 5" key="1">
    <citation type="submission" date="2021-03" db="EMBL/GenBank/DDBJ databases">
        <title>Aliifodinibius sp. nov., a new bacterium isolated from saline soil.</title>
        <authorList>
            <person name="Galisteo C."/>
            <person name="De La Haba R."/>
            <person name="Sanchez-Porro C."/>
            <person name="Ventosa A."/>
        </authorList>
    </citation>
    <scope>NUCLEOTIDE SEQUENCE [LARGE SCALE GENOMIC DNA]</scope>
    <source>
        <strain evidence="4 5">1BSP15-2V2</strain>
    </source>
</reference>
<sequence>MFPNFIIIGAMKCGTSSLYHYLQLHPELGMSAIKEVDFFIEENNYNKGISWYQSQFQGDFKIFGEASPNYSKAHYFKGVPRRMYELVPRAKLIYLVRDPIERIISHYTHNYSEGREHRSIEDALQELEDNHYVMCSKYFWQLQHYFEFFQEDQMLIIPSYRLRDERRATLQQIFKFLGVDDSFYSNDFEQQMHKTNKKRRKGKLSRFILESPVIKTLKGYIPDSVKDPVKKAIRPEVTKPELSSATRVKLQEYLHADVDRLRTFSGLSLDGWEL</sequence>
<evidence type="ECO:0000256" key="1">
    <source>
        <dbReference type="ARBA" id="ARBA00022679"/>
    </source>
</evidence>
<proteinExistence type="predicted"/>
<dbReference type="InterPro" id="IPR037359">
    <property type="entry name" value="NST/OST"/>
</dbReference>
<keyword evidence="2" id="KW-0325">Glycoprotein</keyword>